<comment type="caution">
    <text evidence="2">The sequence shown here is derived from an EMBL/GenBank/DDBJ whole genome shotgun (WGS) entry which is preliminary data.</text>
</comment>
<dbReference type="PANTHER" id="PTHR12110:SF41">
    <property type="entry name" value="INOSOSE DEHYDRATASE"/>
    <property type="match status" value="1"/>
</dbReference>
<feature type="domain" description="Xylose isomerase-like TIM barrel" evidence="1">
    <location>
        <begin position="74"/>
        <end position="297"/>
    </location>
</feature>
<evidence type="ECO:0000313" key="2">
    <source>
        <dbReference type="EMBL" id="REG90296.1"/>
    </source>
</evidence>
<dbReference type="OrthoDB" id="9798407at2"/>
<accession>A0A3E0E095</accession>
<dbReference type="PROSITE" id="PS51318">
    <property type="entry name" value="TAT"/>
    <property type="match status" value="1"/>
</dbReference>
<dbReference type="AlphaFoldDB" id="A0A3E0E095"/>
<evidence type="ECO:0000313" key="3">
    <source>
        <dbReference type="Proteomes" id="UP000256405"/>
    </source>
</evidence>
<dbReference type="InterPro" id="IPR036237">
    <property type="entry name" value="Xyl_isomerase-like_sf"/>
</dbReference>
<dbReference type="InterPro" id="IPR013022">
    <property type="entry name" value="Xyl_isomerase-like_TIM-brl"/>
</dbReference>
<dbReference type="InterPro" id="IPR050312">
    <property type="entry name" value="IolE/XylAMocC-like"/>
</dbReference>
<dbReference type="RefSeq" id="WP_086539959.1">
    <property type="nucleotide sequence ID" value="NZ_MSSW01000005.1"/>
</dbReference>
<reference evidence="2 3" key="1">
    <citation type="submission" date="2018-08" db="EMBL/GenBank/DDBJ databases">
        <title>Genomic Encyclopedia of Archaeal and Bacterial Type Strains, Phase II (KMG-II): from individual species to whole genera.</title>
        <authorList>
            <person name="Goeker M."/>
        </authorList>
    </citation>
    <scope>NUCLEOTIDE SEQUENCE [LARGE SCALE GENOMIC DNA]</scope>
    <source>
        <strain evidence="2 3">DSM 15986</strain>
    </source>
</reference>
<dbReference type="InterPro" id="IPR006311">
    <property type="entry name" value="TAT_signal"/>
</dbReference>
<organism evidence="2 3">
    <name type="scientific">Algoriphagus antarcticus</name>
    <dbReference type="NCBI Taxonomy" id="238540"/>
    <lineage>
        <taxon>Bacteria</taxon>
        <taxon>Pseudomonadati</taxon>
        <taxon>Bacteroidota</taxon>
        <taxon>Cytophagia</taxon>
        <taxon>Cytophagales</taxon>
        <taxon>Cyclobacteriaceae</taxon>
        <taxon>Algoriphagus</taxon>
    </lineage>
</organism>
<sequence>MSKPQHSSRRDFIQKSLLATSGALFFPNLLGAASFLDLKKVRVNGHLWVYASKFPPTWDASPDLESVFSDMSYAGLDGIELMESILRHDDAVTRLKKYTKQYSIPVSGSSYGVGFDMWDASQFQKIADDLKIVIPRLAEVGGTTFGVSVGEADHPKTEAELDAQAKILKVMMKICADHGIEPNLHNHTYEVENGLHDLKGTLARVPELKLGPDLNWLIRGGVDPVEFINTYGKQIVYLHIRDQYENGDWTEYVGQGATDFTAISKALQKQNFQGQAAIELAFPNNFTPSNQLKEDWKMSRQFVHKVFGW</sequence>
<dbReference type="Pfam" id="PF01261">
    <property type="entry name" value="AP_endonuc_2"/>
    <property type="match status" value="1"/>
</dbReference>
<dbReference type="SUPFAM" id="SSF51658">
    <property type="entry name" value="Xylose isomerase-like"/>
    <property type="match status" value="1"/>
</dbReference>
<dbReference type="EMBL" id="QUNF01000007">
    <property type="protein sequence ID" value="REG90296.1"/>
    <property type="molecule type" value="Genomic_DNA"/>
</dbReference>
<name>A0A3E0E095_9BACT</name>
<protein>
    <submittedName>
        <fullName evidence="2">Sugar phosphate isomerase/epimerase</fullName>
    </submittedName>
</protein>
<keyword evidence="3" id="KW-1185">Reference proteome</keyword>
<dbReference type="Proteomes" id="UP000256405">
    <property type="component" value="Unassembled WGS sequence"/>
</dbReference>
<gene>
    <name evidence="2" type="ORF">C8N25_10735</name>
</gene>
<dbReference type="PANTHER" id="PTHR12110">
    <property type="entry name" value="HYDROXYPYRUVATE ISOMERASE"/>
    <property type="match status" value="1"/>
</dbReference>
<dbReference type="GO" id="GO:0016853">
    <property type="term" value="F:isomerase activity"/>
    <property type="evidence" value="ECO:0007669"/>
    <property type="project" value="UniProtKB-KW"/>
</dbReference>
<keyword evidence="2" id="KW-0413">Isomerase</keyword>
<dbReference type="Gene3D" id="3.20.20.150">
    <property type="entry name" value="Divalent-metal-dependent TIM barrel enzymes"/>
    <property type="match status" value="1"/>
</dbReference>
<evidence type="ECO:0000259" key="1">
    <source>
        <dbReference type="Pfam" id="PF01261"/>
    </source>
</evidence>
<proteinExistence type="predicted"/>